<dbReference type="Gene3D" id="1.10.167.10">
    <property type="entry name" value="Regulator of G-protein Signalling 4, domain 2"/>
    <property type="match status" value="1"/>
</dbReference>
<dbReference type="Proteomes" id="UP000001072">
    <property type="component" value="Unassembled WGS sequence"/>
</dbReference>
<dbReference type="VEuPathDB" id="FungiDB:MELLADRAFT_113230"/>
<protein>
    <recommendedName>
        <fullName evidence="5">RGS domain-containing protein</fullName>
    </recommendedName>
</protein>
<dbReference type="GeneID" id="18924924"/>
<dbReference type="InterPro" id="IPR044926">
    <property type="entry name" value="RGS_subdomain_2"/>
</dbReference>
<reference evidence="4" key="1">
    <citation type="journal article" date="2011" name="Proc. Natl. Acad. Sci. U.S.A.">
        <title>Obligate biotrophy features unraveled by the genomic analysis of rust fungi.</title>
        <authorList>
            <person name="Duplessis S."/>
            <person name="Cuomo C.A."/>
            <person name="Lin Y.-C."/>
            <person name="Aerts A."/>
            <person name="Tisserant E."/>
            <person name="Veneault-Fourrey C."/>
            <person name="Joly D.L."/>
            <person name="Hacquard S."/>
            <person name="Amselem J."/>
            <person name="Cantarel B.L."/>
            <person name="Chiu R."/>
            <person name="Coutinho P.M."/>
            <person name="Feau N."/>
            <person name="Field M."/>
            <person name="Frey P."/>
            <person name="Gelhaye E."/>
            <person name="Goldberg J."/>
            <person name="Grabherr M.G."/>
            <person name="Kodira C.D."/>
            <person name="Kohler A."/>
            <person name="Kuees U."/>
            <person name="Lindquist E.A."/>
            <person name="Lucas S.M."/>
            <person name="Mago R."/>
            <person name="Mauceli E."/>
            <person name="Morin E."/>
            <person name="Murat C."/>
            <person name="Pangilinan J.L."/>
            <person name="Park R."/>
            <person name="Pearson M."/>
            <person name="Quesneville H."/>
            <person name="Rouhier N."/>
            <person name="Sakthikumar S."/>
            <person name="Salamov A.A."/>
            <person name="Schmutz J."/>
            <person name="Selles B."/>
            <person name="Shapiro H."/>
            <person name="Tanguay P."/>
            <person name="Tuskan G.A."/>
            <person name="Henrissat B."/>
            <person name="Van de Peer Y."/>
            <person name="Rouze P."/>
            <person name="Ellis J.G."/>
            <person name="Dodds P.N."/>
            <person name="Schein J.E."/>
            <person name="Zhong S."/>
            <person name="Hamelin R.C."/>
            <person name="Grigoriev I.V."/>
            <person name="Szabo L.J."/>
            <person name="Martin F."/>
        </authorList>
    </citation>
    <scope>NUCLEOTIDE SEQUENCE [LARGE SCALE GENOMIC DNA]</scope>
    <source>
        <strain evidence="4">98AG31 / pathotype 3-4-7</strain>
    </source>
</reference>
<sequence>MSENQQNTTKDLELNKLENGPNHTTRTNLTPVEAPYSMKGLLSLPKRLFFPPPLPSVPSCDGTSFETGGKSKISSTSSIIGIPIPRWITSSPVYLVELSDVLEDVHFSPLSARDFEDFLVYDEYTPENLYFYHWLKNYKALFIKETKTLKAENITLDSIPTILHLQFQFGLQNFFSGGPYELNIPCSVRQTLFIEAESSIDPSIFNAVNAEVMTMLEVSKKHWLSKQCGNAGHNRRLFGIVLGLFIIAISFVVEFILFFFSHSRIARIGPGFLLWFGVMLELQCSRNTCPIIYAFGNLRQLNPWEILRNKNKTSSIDKTDSSLGSGSINLSEFQSNHWIPAQKIHQITPIFSPVTRIESPLMTRILRYNVISGAWWAILPAIVWIAFWVPLPTKSK</sequence>
<feature type="transmembrane region" description="Helical" evidence="2">
    <location>
        <begin position="237"/>
        <end position="260"/>
    </location>
</feature>
<dbReference type="KEGG" id="mlr:MELLADRAFT_113230"/>
<dbReference type="EMBL" id="GL883169">
    <property type="protein sequence ID" value="EGF98765.1"/>
    <property type="molecule type" value="Genomic_DNA"/>
</dbReference>
<organism evidence="4">
    <name type="scientific">Melampsora larici-populina (strain 98AG31 / pathotype 3-4-7)</name>
    <name type="common">Poplar leaf rust fungus</name>
    <dbReference type="NCBI Taxonomy" id="747676"/>
    <lineage>
        <taxon>Eukaryota</taxon>
        <taxon>Fungi</taxon>
        <taxon>Dikarya</taxon>
        <taxon>Basidiomycota</taxon>
        <taxon>Pucciniomycotina</taxon>
        <taxon>Pucciniomycetes</taxon>
        <taxon>Pucciniales</taxon>
        <taxon>Melampsoraceae</taxon>
        <taxon>Melampsora</taxon>
    </lineage>
</organism>
<feature type="compositionally biased region" description="Polar residues" evidence="1">
    <location>
        <begin position="21"/>
        <end position="30"/>
    </location>
</feature>
<dbReference type="InParanoid" id="F4S969"/>
<dbReference type="AlphaFoldDB" id="F4S969"/>
<keyword evidence="2" id="KW-1133">Transmembrane helix</keyword>
<evidence type="ECO:0000256" key="2">
    <source>
        <dbReference type="SAM" id="Phobius"/>
    </source>
</evidence>
<gene>
    <name evidence="3" type="ORF">MELLADRAFT_113230</name>
</gene>
<dbReference type="eggNOG" id="ENOG502S60R">
    <property type="taxonomic scope" value="Eukaryota"/>
</dbReference>
<dbReference type="PANTHER" id="PTHR39466:SF1">
    <property type="entry name" value="RGS DOMAIN-CONTAINING PROTEIN"/>
    <property type="match status" value="1"/>
</dbReference>
<keyword evidence="2" id="KW-0472">Membrane</keyword>
<dbReference type="PANTHER" id="PTHR39466">
    <property type="entry name" value="RGS DOMAIN-CONTAINING PROTEIN"/>
    <property type="match status" value="1"/>
</dbReference>
<keyword evidence="2" id="KW-0812">Transmembrane</keyword>
<dbReference type="RefSeq" id="XP_007417952.1">
    <property type="nucleotide sequence ID" value="XM_007417890.1"/>
</dbReference>
<evidence type="ECO:0008006" key="5">
    <source>
        <dbReference type="Google" id="ProtNLM"/>
    </source>
</evidence>
<name>F4S969_MELLP</name>
<dbReference type="STRING" id="747676.F4S969"/>
<dbReference type="InterPro" id="IPR036305">
    <property type="entry name" value="RGS_sf"/>
</dbReference>
<feature type="transmembrane region" description="Helical" evidence="2">
    <location>
        <begin position="366"/>
        <end position="389"/>
    </location>
</feature>
<accession>F4S969</accession>
<dbReference type="SUPFAM" id="SSF48097">
    <property type="entry name" value="Regulator of G-protein signaling, RGS"/>
    <property type="match status" value="1"/>
</dbReference>
<evidence type="ECO:0000256" key="1">
    <source>
        <dbReference type="SAM" id="MobiDB-lite"/>
    </source>
</evidence>
<dbReference type="HOGENOM" id="CLU_696534_0_0_1"/>
<keyword evidence="4" id="KW-1185">Reference proteome</keyword>
<dbReference type="OrthoDB" id="3232309at2759"/>
<evidence type="ECO:0000313" key="3">
    <source>
        <dbReference type="EMBL" id="EGF98765.1"/>
    </source>
</evidence>
<feature type="region of interest" description="Disordered" evidence="1">
    <location>
        <begin position="1"/>
        <end position="30"/>
    </location>
</feature>
<proteinExistence type="predicted"/>
<evidence type="ECO:0000313" key="4">
    <source>
        <dbReference type="Proteomes" id="UP000001072"/>
    </source>
</evidence>